<gene>
    <name evidence="3" type="ORF">VCS650_LOCUS22187</name>
</gene>
<comment type="caution">
    <text evidence="3">The sequence shown here is derived from an EMBL/GenBank/DDBJ whole genome shotgun (WGS) entry which is preliminary data.</text>
</comment>
<feature type="transmembrane region" description="Helical" evidence="2">
    <location>
        <begin position="1266"/>
        <end position="1289"/>
    </location>
</feature>
<sequence length="1783" mass="204593">MPITTYLLSRLAVVETAFRHLNMFETGIQDESVIRDERRSTKLFLALLSISLVIIGLYYSVIRYRQTIIIPSPSISEYSNLSKKVLLQCPCKNATVKYEEFVEINPSYHELCDSDFVSDRYIDRLYSLYEKNLNRSISTDIHRIAVFQFQTLRTLCELAKKITNDSLAKFLKNEFIQTQVMAKELFENQIASLITDYINSTSKTFVRTLKFIQDVTAQSLFMTGASVTSVIPKVYFEELPLDTFPYPGIKYTFEDESSCTCSSSTANNCMGLATLNDDNVPGFQTGCYMLSALLHSTLEICYNKAFIDILTDASSEYQKLDGSDSYPTVEALLSRMFITNWSRKASFERYFNHCAPTLCQYTATSIHDFWFIIITLIGFFGGLSSVLRIAIPLLITKLWPIIWKFITRRRGRAATTHMVETDVNTVLSVSQRIKRLLGLIKQTLIDLNLFQSIPPTQDENIIRQQRYTTRLYIILSIIALIIFTIFTSVDPQTNTSESISPDDFIQLYEKYPQTLNCPCTQTTIDYEFIFSIKPQYHEVCSSEFVSSKWINIKFNKCPMTNLLTNDFRYQSQFHFQLLSTLCQMANETIQDSLQSFYRTKFVTNKIFDPQSFQTQVDSIVVGFKKSLPASFQRVIQLIRTNFKINQFITSMNSRFSFHADDDNDDDFNEHIALLPFKHKPPEELLLDETYLCFSSPGLQCYPKTIIKDNEINNFIPGMVQSGFPFEALLMSTLECLYNETCLSNIKKFINSTQSSINITTLKSSSSLNNNQYDRIETLANDLFIRSWDDNNSYGSYFNQCRALTCQYSYKSRLRFIYIVARITGFMGGINVVLYLLLPFIVKLLMKTWNYILQRQQNNFNAVRASTSIQTRFWSSLRILWISGKKKIEELNLYPIIPPTTDPQIIRRRRHITRIYLILLITTLFILIIYTSLKQETVADSVLNPLLSKYEELFVQYPVTLQCPCNRITNKFKEFISQIEPQYHEICSSIFVSKEWFNSVPDGFLYDIEMSKIDFRKIIRMQFETLSTLCEISQNALNISLSIFKETDLITAYVISRTEFDSRTKLIIEQFKQTISDQFIETFKLIQAINHANQLGTLHSSNWMFFRKNPHNNVNIHKGELMNVLTRPQKYGTHKCSCGIQSNCSNLAEFPFPTSKEPFIQHLPGFLHGCMMLDSLLQSTLTCLYNKTCLDFMQASIYYSKPLPVKVLTYSSLTMPNTTLESLLNQTFISQWFQNTSFDLYFKQCAPQSCEYSYVLEYNSLHVVTTVIALFGGLTNGLHFLVNILAIIIYKIVDWRKKKSQVVPNLTSSNIIMNNEHNEEEMSDAIPIPMPIVQVNMTSVEEERHPEKMRRDRIMLMCLTILSIAAILSVSVNLFKIRNKEQQVISTTIQTTTESSNNLITESTVTSTNICHMTFKYQCQIYPTELNPVSMVTGDFNHDCIDDLALTNADSDTISVLLGNNNRTFQTQQIYSTGNGSSPREIAIGDFDNDTFLDLVIVLSATQQIVIFYGTGSNNLFIPSTDNIISSPSSNKINAIAVIDINSDGFIDLFVSLDEYSEFQFSIFLNMGNRYNFTFELYSYDVCPGIVISIVVDDLDNDARRNDMIWLTSDDLVLTRSVSAYVGEDSFKDEVLTNDKMYKNPSAVVTGRFNNDEFVDLALISSQSDTLQVILRYEDRLLSKWKSIPMIYLTNHYPTSIVRINFNNDQIDDLAILHCNGTVTIFIGSMDGLFERKNLDFGTHAGCTDKCCDSLQVINLNRDGRYDLVFIDTGMNSIQVALGLPCNE</sequence>
<dbReference type="PANTHER" id="PTHR46580:SF4">
    <property type="entry name" value="ATP_GTP-BINDING PROTEIN"/>
    <property type="match status" value="1"/>
</dbReference>
<reference evidence="3" key="1">
    <citation type="submission" date="2021-02" db="EMBL/GenBank/DDBJ databases">
        <authorList>
            <person name="Nowell W R."/>
        </authorList>
    </citation>
    <scope>NUCLEOTIDE SEQUENCE</scope>
</reference>
<feature type="transmembrane region" description="Helical" evidence="2">
    <location>
        <begin position="1353"/>
        <end position="1374"/>
    </location>
</feature>
<evidence type="ECO:0000256" key="1">
    <source>
        <dbReference type="ARBA" id="ARBA00022729"/>
    </source>
</evidence>
<dbReference type="InterPro" id="IPR028994">
    <property type="entry name" value="Integrin_alpha_N"/>
</dbReference>
<feature type="transmembrane region" description="Helical" evidence="2">
    <location>
        <begin position="369"/>
        <end position="395"/>
    </location>
</feature>
<name>A0A814RZK0_9BILA</name>
<dbReference type="PANTHER" id="PTHR46580">
    <property type="entry name" value="SENSOR KINASE-RELATED"/>
    <property type="match status" value="1"/>
</dbReference>
<evidence type="ECO:0000256" key="2">
    <source>
        <dbReference type="SAM" id="Phobius"/>
    </source>
</evidence>
<keyword evidence="2" id="KW-0812">Transmembrane</keyword>
<feature type="transmembrane region" description="Helical" evidence="2">
    <location>
        <begin position="471"/>
        <end position="489"/>
    </location>
</feature>
<feature type="transmembrane region" description="Helical" evidence="2">
    <location>
        <begin position="815"/>
        <end position="837"/>
    </location>
</feature>
<keyword evidence="2" id="KW-0472">Membrane</keyword>
<dbReference type="Proteomes" id="UP000663891">
    <property type="component" value="Unassembled WGS sequence"/>
</dbReference>
<proteinExistence type="predicted"/>
<dbReference type="Pfam" id="PF13517">
    <property type="entry name" value="FG-GAP_3"/>
    <property type="match status" value="1"/>
</dbReference>
<protein>
    <submittedName>
        <fullName evidence="3">Uncharacterized protein</fullName>
    </submittedName>
</protein>
<dbReference type="InterPro" id="IPR013517">
    <property type="entry name" value="FG-GAP"/>
</dbReference>
<accession>A0A814RZK0</accession>
<keyword evidence="2" id="KW-1133">Transmembrane helix</keyword>
<keyword evidence="1" id="KW-0732">Signal</keyword>
<evidence type="ECO:0000313" key="4">
    <source>
        <dbReference type="Proteomes" id="UP000663891"/>
    </source>
</evidence>
<feature type="transmembrane region" description="Helical" evidence="2">
    <location>
        <begin position="914"/>
        <end position="932"/>
    </location>
</feature>
<dbReference type="EMBL" id="CAJNON010000247">
    <property type="protein sequence ID" value="CAF1139515.1"/>
    <property type="molecule type" value="Genomic_DNA"/>
</dbReference>
<dbReference type="SUPFAM" id="SSF69318">
    <property type="entry name" value="Integrin alpha N-terminal domain"/>
    <property type="match status" value="2"/>
</dbReference>
<feature type="transmembrane region" description="Helical" evidence="2">
    <location>
        <begin position="43"/>
        <end position="62"/>
    </location>
</feature>
<dbReference type="Gene3D" id="2.130.10.130">
    <property type="entry name" value="Integrin alpha, N-terminal"/>
    <property type="match status" value="1"/>
</dbReference>
<organism evidence="3 4">
    <name type="scientific">Adineta steineri</name>
    <dbReference type="NCBI Taxonomy" id="433720"/>
    <lineage>
        <taxon>Eukaryota</taxon>
        <taxon>Metazoa</taxon>
        <taxon>Spiralia</taxon>
        <taxon>Gnathifera</taxon>
        <taxon>Rotifera</taxon>
        <taxon>Eurotatoria</taxon>
        <taxon>Bdelloidea</taxon>
        <taxon>Adinetida</taxon>
        <taxon>Adinetidae</taxon>
        <taxon>Adineta</taxon>
    </lineage>
</organism>
<evidence type="ECO:0000313" key="3">
    <source>
        <dbReference type="EMBL" id="CAF1139515.1"/>
    </source>
</evidence>
<dbReference type="OrthoDB" id="9989107at2759"/>